<protein>
    <submittedName>
        <fullName evidence="5">Tpr repeat</fullName>
    </submittedName>
</protein>
<dbReference type="SUPFAM" id="SSF48452">
    <property type="entry name" value="TPR-like"/>
    <property type="match status" value="1"/>
</dbReference>
<evidence type="ECO:0000256" key="1">
    <source>
        <dbReference type="ARBA" id="ARBA00022737"/>
    </source>
</evidence>
<dbReference type="Gene3D" id="1.25.40.10">
    <property type="entry name" value="Tetratricopeptide repeat domain"/>
    <property type="match status" value="1"/>
</dbReference>
<dbReference type="Proteomes" id="UP000507962">
    <property type="component" value="Unassembled WGS sequence"/>
</dbReference>
<feature type="chain" id="PRO_5020580915" evidence="4">
    <location>
        <begin position="23"/>
        <end position="294"/>
    </location>
</feature>
<evidence type="ECO:0000256" key="2">
    <source>
        <dbReference type="ARBA" id="ARBA00022803"/>
    </source>
</evidence>
<keyword evidence="1" id="KW-0677">Repeat</keyword>
<dbReference type="AlphaFoldDB" id="A0A4U8YJ77"/>
<accession>A0A4U8YJ77</accession>
<dbReference type="PANTHER" id="PTHR44858:SF1">
    <property type="entry name" value="UDP-N-ACETYLGLUCOSAMINE--PEPTIDE N-ACETYLGLUCOSAMINYLTRANSFERASE SPINDLY-RELATED"/>
    <property type="match status" value="1"/>
</dbReference>
<reference evidence="5 6" key="1">
    <citation type="submission" date="2019-03" db="EMBL/GenBank/DDBJ databases">
        <authorList>
            <person name="Nijsse B."/>
        </authorList>
    </citation>
    <scope>NUCLEOTIDE SEQUENCE [LARGE SCALE GENOMIC DNA]</scope>
    <source>
        <strain evidence="5">Desulfoluna butyratoxydans MSL71</strain>
    </source>
</reference>
<dbReference type="RefSeq" id="WP_180137270.1">
    <property type="nucleotide sequence ID" value="NZ_CAADHO010000001.1"/>
</dbReference>
<evidence type="ECO:0000256" key="3">
    <source>
        <dbReference type="PROSITE-ProRule" id="PRU00339"/>
    </source>
</evidence>
<dbReference type="PROSITE" id="PS50005">
    <property type="entry name" value="TPR"/>
    <property type="match status" value="2"/>
</dbReference>
<dbReference type="Pfam" id="PF13414">
    <property type="entry name" value="TPR_11"/>
    <property type="match status" value="2"/>
</dbReference>
<proteinExistence type="predicted"/>
<dbReference type="InterPro" id="IPR011990">
    <property type="entry name" value="TPR-like_helical_dom_sf"/>
</dbReference>
<keyword evidence="6" id="KW-1185">Reference proteome</keyword>
<evidence type="ECO:0000313" key="5">
    <source>
        <dbReference type="EMBL" id="VFQ43079.1"/>
    </source>
</evidence>
<feature type="repeat" description="TPR" evidence="3">
    <location>
        <begin position="34"/>
        <end position="67"/>
    </location>
</feature>
<evidence type="ECO:0000313" key="6">
    <source>
        <dbReference type="Proteomes" id="UP000507962"/>
    </source>
</evidence>
<keyword evidence="4" id="KW-0732">Signal</keyword>
<keyword evidence="2 3" id="KW-0802">TPR repeat</keyword>
<dbReference type="PANTHER" id="PTHR44858">
    <property type="entry name" value="TETRATRICOPEPTIDE REPEAT PROTEIN 6"/>
    <property type="match status" value="1"/>
</dbReference>
<feature type="signal peptide" evidence="4">
    <location>
        <begin position="1"/>
        <end position="22"/>
    </location>
</feature>
<feature type="repeat" description="TPR" evidence="3">
    <location>
        <begin position="68"/>
        <end position="101"/>
    </location>
</feature>
<organism evidence="5 6">
    <name type="scientific">Desulfoluna butyratoxydans</name>
    <dbReference type="NCBI Taxonomy" id="231438"/>
    <lineage>
        <taxon>Bacteria</taxon>
        <taxon>Pseudomonadati</taxon>
        <taxon>Thermodesulfobacteriota</taxon>
        <taxon>Desulfobacteria</taxon>
        <taxon>Desulfobacterales</taxon>
        <taxon>Desulfolunaceae</taxon>
        <taxon>Desulfoluna</taxon>
    </lineage>
</organism>
<sequence length="294" mass="32883">MKQLFLPLLALLLLAAPASARAKASVSSRPSQAAVAQKDTGNRHFKAGRYMEAVTSYTQAIKASPDYFEAYYNRGLAWHSLKLFYKAIVDFDRALELRHNDPDVLYSRGLAYEKTGQFGLALSDIQKAAGKQNRLAKDHLKDGELKRKAGSMSRKDKAIELLAEGISGTAGARTTRTTLTHNLYGGKTTTTVFSKGDPLYDGPEGIFKQLNHYNEKGVLRRSDTFHHALFSTKNNRNKTITHFNQHGDYTLMEYHLTGKKLGNVELFYYGDKGDLIRSETVSLGRYHAMELNTP</sequence>
<dbReference type="InterPro" id="IPR019734">
    <property type="entry name" value="TPR_rpt"/>
</dbReference>
<gene>
    <name evidence="5" type="ORF">MSL71_7060</name>
</gene>
<evidence type="ECO:0000256" key="4">
    <source>
        <dbReference type="SAM" id="SignalP"/>
    </source>
</evidence>
<dbReference type="SMART" id="SM00028">
    <property type="entry name" value="TPR"/>
    <property type="match status" value="3"/>
</dbReference>
<dbReference type="InterPro" id="IPR050498">
    <property type="entry name" value="Ycf3"/>
</dbReference>
<name>A0A4U8YJ77_9BACT</name>
<dbReference type="EMBL" id="CAADHO010000001">
    <property type="protein sequence ID" value="VFQ43079.1"/>
    <property type="molecule type" value="Genomic_DNA"/>
</dbReference>